<proteinExistence type="predicted"/>
<dbReference type="EMBL" id="HACG01025516">
    <property type="protein sequence ID" value="CEK72381.1"/>
    <property type="molecule type" value="Transcribed_RNA"/>
</dbReference>
<sequence>MSNWSLHDAHEDGISPIMAKKYFENPVMSIQRSFDVLVYQVTNIYIHDEVYFCRDFHG</sequence>
<dbReference type="AlphaFoldDB" id="A0A0B6ZX17"/>
<protein>
    <submittedName>
        <fullName evidence="1">Uncharacterized protein</fullName>
    </submittedName>
</protein>
<reference evidence="1" key="1">
    <citation type="submission" date="2014-12" db="EMBL/GenBank/DDBJ databases">
        <title>Insight into the proteome of Arion vulgaris.</title>
        <authorList>
            <person name="Aradska J."/>
            <person name="Bulat T."/>
            <person name="Smidak R."/>
            <person name="Sarate P."/>
            <person name="Gangsoo J."/>
            <person name="Sialana F."/>
            <person name="Bilban M."/>
            <person name="Lubec G."/>
        </authorList>
    </citation>
    <scope>NUCLEOTIDE SEQUENCE</scope>
    <source>
        <tissue evidence="1">Skin</tissue>
    </source>
</reference>
<feature type="non-terminal residue" evidence="1">
    <location>
        <position position="58"/>
    </location>
</feature>
<evidence type="ECO:0000313" key="1">
    <source>
        <dbReference type="EMBL" id="CEK72381.1"/>
    </source>
</evidence>
<organism evidence="1">
    <name type="scientific">Arion vulgaris</name>
    <dbReference type="NCBI Taxonomy" id="1028688"/>
    <lineage>
        <taxon>Eukaryota</taxon>
        <taxon>Metazoa</taxon>
        <taxon>Spiralia</taxon>
        <taxon>Lophotrochozoa</taxon>
        <taxon>Mollusca</taxon>
        <taxon>Gastropoda</taxon>
        <taxon>Heterobranchia</taxon>
        <taxon>Euthyneura</taxon>
        <taxon>Panpulmonata</taxon>
        <taxon>Eupulmonata</taxon>
        <taxon>Stylommatophora</taxon>
        <taxon>Helicina</taxon>
        <taxon>Arionoidea</taxon>
        <taxon>Arionidae</taxon>
        <taxon>Arion</taxon>
    </lineage>
</organism>
<accession>A0A0B6ZX17</accession>
<name>A0A0B6ZX17_9EUPU</name>
<gene>
    <name evidence="1" type="primary">ORF82170</name>
</gene>